<dbReference type="RefSeq" id="WP_008789103.1">
    <property type="nucleotide sequence ID" value="NZ_AKCB01000001.1"/>
</dbReference>
<dbReference type="InterPro" id="IPR035965">
    <property type="entry name" value="PAS-like_dom_sf"/>
</dbReference>
<dbReference type="SUPFAM" id="SSF55785">
    <property type="entry name" value="PYP-like sensor domain (PAS domain)"/>
    <property type="match status" value="1"/>
</dbReference>
<dbReference type="NCBIfam" id="TIGR00254">
    <property type="entry name" value="GGDEF"/>
    <property type="match status" value="1"/>
</dbReference>
<protein>
    <recommendedName>
        <fullName evidence="1">GGDEF domain-containing protein</fullName>
    </recommendedName>
</protein>
<dbReference type="InterPro" id="IPR043128">
    <property type="entry name" value="Rev_trsase/Diguanyl_cyclase"/>
</dbReference>
<evidence type="ECO:0000313" key="3">
    <source>
        <dbReference type="Proteomes" id="UP000003157"/>
    </source>
</evidence>
<dbReference type="EMBL" id="ADKX01000033">
    <property type="protein sequence ID" value="EFW04878.1"/>
    <property type="molecule type" value="Genomic_DNA"/>
</dbReference>
<proteinExistence type="predicted"/>
<feature type="domain" description="GGDEF" evidence="1">
    <location>
        <begin position="320"/>
        <end position="454"/>
    </location>
</feature>
<evidence type="ECO:0000313" key="2">
    <source>
        <dbReference type="EMBL" id="EFW04878.1"/>
    </source>
</evidence>
<dbReference type="InterPro" id="IPR052155">
    <property type="entry name" value="Biofilm_reg_signaling"/>
</dbReference>
<dbReference type="SUPFAM" id="SSF55073">
    <property type="entry name" value="Nucleotide cyclase"/>
    <property type="match status" value="1"/>
</dbReference>
<dbReference type="eggNOG" id="COG2199">
    <property type="taxonomic scope" value="Bacteria"/>
</dbReference>
<evidence type="ECO:0000259" key="1">
    <source>
        <dbReference type="PROSITE" id="PS50887"/>
    </source>
</evidence>
<dbReference type="Gene3D" id="3.30.450.20">
    <property type="entry name" value="PAS domain"/>
    <property type="match status" value="1"/>
</dbReference>
<dbReference type="SMART" id="SM00267">
    <property type="entry name" value="GGDEF"/>
    <property type="match status" value="1"/>
</dbReference>
<accession>E7GB62</accession>
<dbReference type="HOGENOM" id="CLU_594111_0_0_9"/>
<reference evidence="2 3" key="1">
    <citation type="submission" date="2010-12" db="EMBL/GenBank/DDBJ databases">
        <title>The Genome Sequence of Coprobacillus sp. strain 29_1.</title>
        <authorList>
            <consortium name="The Broad Institute Genome Sequencing Platform"/>
            <person name="Earl A."/>
            <person name="Ward D."/>
            <person name="Feldgarden M."/>
            <person name="Gevers D."/>
            <person name="Daigneault M."/>
            <person name="Sibley C.D."/>
            <person name="White A."/>
            <person name="Strauss J."/>
            <person name="Allen-Vercoe E."/>
            <person name="Young S.K."/>
            <person name="Zeng Q."/>
            <person name="Gargeya S."/>
            <person name="Fitzgerald M."/>
            <person name="Haas B."/>
            <person name="Abouelleil A."/>
            <person name="Alvarado L."/>
            <person name="Arachchi H.M."/>
            <person name="Berlin A."/>
            <person name="Brown A."/>
            <person name="Chapman S.B."/>
            <person name="Chen Z."/>
            <person name="Dunbar C."/>
            <person name="Freedman E."/>
            <person name="Gearin G."/>
            <person name="Gellesch M."/>
            <person name="Goldberg J."/>
            <person name="Griggs A."/>
            <person name="Gujja S."/>
            <person name="Heilman E."/>
            <person name="Heiman D."/>
            <person name="Howarth C."/>
            <person name="Larson L."/>
            <person name="Lui A."/>
            <person name="MacDonald P.J.P."/>
            <person name="Mehta T."/>
            <person name="Montmayeur A."/>
            <person name="Murphy C."/>
            <person name="Neiman D."/>
            <person name="Pearson M."/>
            <person name="Priest M."/>
            <person name="Roberts A."/>
            <person name="Saif S."/>
            <person name="Shea T."/>
            <person name="Shenoy N."/>
            <person name="Sisk P."/>
            <person name="Stolte C."/>
            <person name="Sykes S."/>
            <person name="White J."/>
            <person name="Yandava C."/>
            <person name="Nusbaum C."/>
            <person name="Birren B."/>
        </authorList>
    </citation>
    <scope>NUCLEOTIDE SEQUENCE [LARGE SCALE GENOMIC DNA]</scope>
    <source>
        <strain evidence="2 3">29_1</strain>
    </source>
</reference>
<dbReference type="InterPro" id="IPR000160">
    <property type="entry name" value="GGDEF_dom"/>
</dbReference>
<dbReference type="CDD" id="cd01949">
    <property type="entry name" value="GGDEF"/>
    <property type="match status" value="1"/>
</dbReference>
<dbReference type="AlphaFoldDB" id="E7GB62"/>
<dbReference type="Pfam" id="PF00990">
    <property type="entry name" value="GGDEF"/>
    <property type="match status" value="1"/>
</dbReference>
<dbReference type="GeneID" id="78229944"/>
<gene>
    <name evidence="2" type="ORF">HMPREF9488_02003</name>
</gene>
<dbReference type="Gene3D" id="3.30.70.270">
    <property type="match status" value="1"/>
</dbReference>
<sequence>MDKDEDINQLTDLLIDNEIDERTIEIALSIICHRFSFTSGAVYETDDIRFFYKKETYSNGFNLPDRVSYTISKIPGKVDQSMHFITRVTYKPSTEINILDVFHTENLIIVPLTNTESQGFLVFTGNNESRELNSQEKRHLFIMTGLISRYIITRIGENKVKLMQATYESIMDSTGIDIYVNDFYTHDILYVNKSMAIPYGGKEVFEGRKCWEVLFPGQTGPCDFCPQKHIIDGNEKPSSVYTWDYQRAFDGSWFRVFSSAFYWTDGRLAHVVSSANITDNKQKEELIQYMANYDELTSLPNHRKLLRDGEQIIEHIEEYEKMFLLFFDIDGFKAINDTYGHDAGDNFLIELSQFFKGIPMLKDCVYRKGGDEFVAIIHGKGMTRMNITNLSRFIHNRFEKTWLLNKTKVKCDVSIGVACYGEDATTMKELLYISDMAMYQAKRKGPGNTCYGIDVVKNFD</sequence>
<dbReference type="PROSITE" id="PS50887">
    <property type="entry name" value="GGDEF"/>
    <property type="match status" value="1"/>
</dbReference>
<dbReference type="PANTHER" id="PTHR44757:SF2">
    <property type="entry name" value="BIOFILM ARCHITECTURE MAINTENANCE PROTEIN MBAA"/>
    <property type="match status" value="1"/>
</dbReference>
<name>E7GB62_9FIRM</name>
<dbReference type="InterPro" id="IPR029787">
    <property type="entry name" value="Nucleotide_cyclase"/>
</dbReference>
<dbReference type="OrthoDB" id="9804955at2"/>
<comment type="caution">
    <text evidence="2">The sequence shown here is derived from an EMBL/GenBank/DDBJ whole genome shotgun (WGS) entry which is preliminary data.</text>
</comment>
<organism evidence="2 3">
    <name type="scientific">Coprobacillus cateniformis</name>
    <dbReference type="NCBI Taxonomy" id="100884"/>
    <lineage>
        <taxon>Bacteria</taxon>
        <taxon>Bacillati</taxon>
        <taxon>Bacillota</taxon>
        <taxon>Erysipelotrichia</taxon>
        <taxon>Erysipelotrichales</taxon>
        <taxon>Coprobacillaceae</taxon>
        <taxon>Coprobacillus</taxon>
    </lineage>
</organism>
<dbReference type="STRING" id="100884.GCA_000269565_02104"/>
<keyword evidence="3" id="KW-1185">Reference proteome</keyword>
<dbReference type="PANTHER" id="PTHR44757">
    <property type="entry name" value="DIGUANYLATE CYCLASE DGCP"/>
    <property type="match status" value="1"/>
</dbReference>
<dbReference type="Proteomes" id="UP000003157">
    <property type="component" value="Unassembled WGS sequence"/>
</dbReference>